<feature type="region of interest" description="Disordered" evidence="1">
    <location>
        <begin position="24"/>
        <end position="132"/>
    </location>
</feature>
<dbReference type="Proteomes" id="UP000176603">
    <property type="component" value="Unassembled WGS sequence"/>
</dbReference>
<gene>
    <name evidence="2" type="ORF">A3E39_00855</name>
</gene>
<accession>A0A1F7UPI1</accession>
<dbReference type="PROSITE" id="PS51257">
    <property type="entry name" value="PROKAR_LIPOPROTEIN"/>
    <property type="match status" value="1"/>
</dbReference>
<dbReference type="STRING" id="1802399.A3E39_00855"/>
<feature type="compositionally biased region" description="Low complexity" evidence="1">
    <location>
        <begin position="53"/>
        <end position="70"/>
    </location>
</feature>
<sequence length="258" mass="26860">MRPFNKLMTAFLLIGGCGGDRFETVPFPDPDANPDDSGKSDHGNDGFGGHAGVSGSAGSAGQAGLAGAAGEEADARADADVDAAQDADHDVEQDVAWDAKDSGTEDVVTPMDAKDVYAPDSGDADASDGSIEPECKVTGIRVRMDAVNGKTIVQANAAIGDASSFTDGVCKVADDRDPSNSSFECCLSIEPSGVVKLWLDFVFSDGTHACTSTASGCSPLTQYSIWFNGTRVQQLYISNNYLPNCMSPGCQWYVYTGP</sequence>
<name>A0A1F7UPI1_9BACT</name>
<evidence type="ECO:0000313" key="2">
    <source>
        <dbReference type="EMBL" id="OGL79654.1"/>
    </source>
</evidence>
<evidence type="ECO:0000256" key="1">
    <source>
        <dbReference type="SAM" id="MobiDB-lite"/>
    </source>
</evidence>
<proteinExistence type="predicted"/>
<reference evidence="2 3" key="1">
    <citation type="journal article" date="2016" name="Nat. Commun.">
        <title>Thousands of microbial genomes shed light on interconnected biogeochemical processes in an aquifer system.</title>
        <authorList>
            <person name="Anantharaman K."/>
            <person name="Brown C.T."/>
            <person name="Hug L.A."/>
            <person name="Sharon I."/>
            <person name="Castelle C.J."/>
            <person name="Probst A.J."/>
            <person name="Thomas B.C."/>
            <person name="Singh A."/>
            <person name="Wilkins M.J."/>
            <person name="Karaoz U."/>
            <person name="Brodie E.L."/>
            <person name="Williams K.H."/>
            <person name="Hubbard S.S."/>
            <person name="Banfield J.F."/>
        </authorList>
    </citation>
    <scope>NUCLEOTIDE SEQUENCE [LARGE SCALE GENOMIC DNA]</scope>
</reference>
<protein>
    <submittedName>
        <fullName evidence="2">Uncharacterized protein</fullName>
    </submittedName>
</protein>
<feature type="compositionally biased region" description="Basic and acidic residues" evidence="1">
    <location>
        <begin position="86"/>
        <end position="103"/>
    </location>
</feature>
<comment type="caution">
    <text evidence="2">The sequence shown here is derived from an EMBL/GenBank/DDBJ whole genome shotgun (WGS) entry which is preliminary data.</text>
</comment>
<evidence type="ECO:0000313" key="3">
    <source>
        <dbReference type="Proteomes" id="UP000176603"/>
    </source>
</evidence>
<dbReference type="AlphaFoldDB" id="A0A1F7UPI1"/>
<organism evidence="2 3">
    <name type="scientific">Candidatus Uhrbacteria bacterium RIFCSPHIGHO2_12_FULL_60_25</name>
    <dbReference type="NCBI Taxonomy" id="1802399"/>
    <lineage>
        <taxon>Bacteria</taxon>
        <taxon>Candidatus Uhriibacteriota</taxon>
    </lineage>
</organism>
<dbReference type="EMBL" id="MGEH01000004">
    <property type="protein sequence ID" value="OGL79654.1"/>
    <property type="molecule type" value="Genomic_DNA"/>
</dbReference>